<evidence type="ECO:0000256" key="3">
    <source>
        <dbReference type="SAM" id="MobiDB-lite"/>
    </source>
</evidence>
<dbReference type="SUPFAM" id="SSF52058">
    <property type="entry name" value="L domain-like"/>
    <property type="match status" value="1"/>
</dbReference>
<keyword evidence="1" id="KW-0433">Leucine-rich repeat</keyword>
<evidence type="ECO:0000256" key="2">
    <source>
        <dbReference type="ARBA" id="ARBA00022737"/>
    </source>
</evidence>
<dbReference type="InterPro" id="IPR050216">
    <property type="entry name" value="LRR_domain-containing"/>
</dbReference>
<evidence type="ECO:0000256" key="1">
    <source>
        <dbReference type="ARBA" id="ARBA00022614"/>
    </source>
</evidence>
<gene>
    <name evidence="4" type="ORF">DPMN_139818</name>
</gene>
<name>A0A9D4G9T3_DREPO</name>
<feature type="region of interest" description="Disordered" evidence="3">
    <location>
        <begin position="1"/>
        <end position="20"/>
    </location>
</feature>
<dbReference type="AlphaFoldDB" id="A0A9D4G9T3"/>
<proteinExistence type="predicted"/>
<evidence type="ECO:0000313" key="5">
    <source>
        <dbReference type="Proteomes" id="UP000828390"/>
    </source>
</evidence>
<dbReference type="Proteomes" id="UP000828390">
    <property type="component" value="Unassembled WGS sequence"/>
</dbReference>
<sequence length="111" mass="12565">MIPEMATTYHGGGSQSPTSLSKPIERVFEDAQHTGEILLSCRKLREYPKMSAKYDLVDTISADVSKNRLSELPKELCSYISMEKLNCYHNVIKSIPECIVQLQALTFLNLR</sequence>
<organism evidence="4 5">
    <name type="scientific">Dreissena polymorpha</name>
    <name type="common">Zebra mussel</name>
    <name type="synonym">Mytilus polymorpha</name>
    <dbReference type="NCBI Taxonomy" id="45954"/>
    <lineage>
        <taxon>Eukaryota</taxon>
        <taxon>Metazoa</taxon>
        <taxon>Spiralia</taxon>
        <taxon>Lophotrochozoa</taxon>
        <taxon>Mollusca</taxon>
        <taxon>Bivalvia</taxon>
        <taxon>Autobranchia</taxon>
        <taxon>Heteroconchia</taxon>
        <taxon>Euheterodonta</taxon>
        <taxon>Imparidentia</taxon>
        <taxon>Neoheterodontei</taxon>
        <taxon>Myida</taxon>
        <taxon>Dreissenoidea</taxon>
        <taxon>Dreissenidae</taxon>
        <taxon>Dreissena</taxon>
    </lineage>
</organism>
<accession>A0A9D4G9T3</accession>
<evidence type="ECO:0000313" key="4">
    <source>
        <dbReference type="EMBL" id="KAH3811408.1"/>
    </source>
</evidence>
<reference evidence="4" key="2">
    <citation type="submission" date="2020-11" db="EMBL/GenBank/DDBJ databases">
        <authorList>
            <person name="McCartney M.A."/>
            <person name="Auch B."/>
            <person name="Kono T."/>
            <person name="Mallez S."/>
            <person name="Becker A."/>
            <person name="Gohl D.M."/>
            <person name="Silverstein K.A.T."/>
            <person name="Koren S."/>
            <person name="Bechman K.B."/>
            <person name="Herman A."/>
            <person name="Abrahante J.E."/>
            <person name="Garbe J."/>
        </authorList>
    </citation>
    <scope>NUCLEOTIDE SEQUENCE</scope>
    <source>
        <strain evidence="4">Duluth1</strain>
        <tissue evidence="4">Whole animal</tissue>
    </source>
</reference>
<dbReference type="PANTHER" id="PTHR48051:SF21">
    <property type="entry name" value="CALPONIN-HOMOLOGY (CH) DOMAIN-CONTAINING PROTEIN"/>
    <property type="match status" value="1"/>
</dbReference>
<dbReference type="InterPro" id="IPR032675">
    <property type="entry name" value="LRR_dom_sf"/>
</dbReference>
<comment type="caution">
    <text evidence="4">The sequence shown here is derived from an EMBL/GenBank/DDBJ whole genome shotgun (WGS) entry which is preliminary data.</text>
</comment>
<protein>
    <submittedName>
        <fullName evidence="4">Uncharacterized protein</fullName>
    </submittedName>
</protein>
<dbReference type="GO" id="GO:0005737">
    <property type="term" value="C:cytoplasm"/>
    <property type="evidence" value="ECO:0007669"/>
    <property type="project" value="TreeGrafter"/>
</dbReference>
<keyword evidence="5" id="KW-1185">Reference proteome</keyword>
<reference evidence="4" key="1">
    <citation type="journal article" date="2019" name="bioRxiv">
        <title>The Genome of the Zebra Mussel, Dreissena polymorpha: A Resource for Invasive Species Research.</title>
        <authorList>
            <person name="McCartney M.A."/>
            <person name="Auch B."/>
            <person name="Kono T."/>
            <person name="Mallez S."/>
            <person name="Zhang Y."/>
            <person name="Obille A."/>
            <person name="Becker A."/>
            <person name="Abrahante J.E."/>
            <person name="Garbe J."/>
            <person name="Badalamenti J.P."/>
            <person name="Herman A."/>
            <person name="Mangelson H."/>
            <person name="Liachko I."/>
            <person name="Sullivan S."/>
            <person name="Sone E.D."/>
            <person name="Koren S."/>
            <person name="Silverstein K.A.T."/>
            <person name="Beckman K.B."/>
            <person name="Gohl D.M."/>
        </authorList>
    </citation>
    <scope>NUCLEOTIDE SEQUENCE</scope>
    <source>
        <strain evidence="4">Duluth1</strain>
        <tissue evidence="4">Whole animal</tissue>
    </source>
</reference>
<dbReference type="PANTHER" id="PTHR48051">
    <property type="match status" value="1"/>
</dbReference>
<keyword evidence="2" id="KW-0677">Repeat</keyword>
<dbReference type="EMBL" id="JAIWYP010000006">
    <property type="protein sequence ID" value="KAH3811408.1"/>
    <property type="molecule type" value="Genomic_DNA"/>
</dbReference>
<dbReference type="Gene3D" id="3.80.10.10">
    <property type="entry name" value="Ribonuclease Inhibitor"/>
    <property type="match status" value="1"/>
</dbReference>